<organism evidence="3 4">
    <name type="scientific">Candidatus Blautia stercorigallinarum</name>
    <dbReference type="NCBI Taxonomy" id="2838501"/>
    <lineage>
        <taxon>Bacteria</taxon>
        <taxon>Bacillati</taxon>
        <taxon>Bacillota</taxon>
        <taxon>Clostridia</taxon>
        <taxon>Lachnospirales</taxon>
        <taxon>Lachnospiraceae</taxon>
        <taxon>Blautia</taxon>
    </lineage>
</organism>
<evidence type="ECO:0000313" key="3">
    <source>
        <dbReference type="EMBL" id="HIV38490.1"/>
    </source>
</evidence>
<evidence type="ECO:0000259" key="2">
    <source>
        <dbReference type="Pfam" id="PF05168"/>
    </source>
</evidence>
<accession>A0A9D1TF22</accession>
<evidence type="ECO:0000313" key="4">
    <source>
        <dbReference type="Proteomes" id="UP000886814"/>
    </source>
</evidence>
<dbReference type="Gene3D" id="1.20.120.330">
    <property type="entry name" value="Nucleotidyltransferases domain 2"/>
    <property type="match status" value="1"/>
</dbReference>
<dbReference type="InterPro" id="IPR007842">
    <property type="entry name" value="HEPN_dom"/>
</dbReference>
<dbReference type="AlphaFoldDB" id="A0A9D1TF22"/>
<dbReference type="PANTHER" id="PTHR36565">
    <property type="entry name" value="UPF0332 PROTEIN TM_1000"/>
    <property type="match status" value="1"/>
</dbReference>
<protein>
    <submittedName>
        <fullName evidence="3">HEPN domain-containing protein</fullName>
    </submittedName>
</protein>
<comment type="caution">
    <text evidence="3">The sequence shown here is derived from an EMBL/GenBank/DDBJ whole genome shotgun (WGS) entry which is preliminary data.</text>
</comment>
<dbReference type="SUPFAM" id="SSF81593">
    <property type="entry name" value="Nucleotidyltransferase substrate binding subunit/domain"/>
    <property type="match status" value="1"/>
</dbReference>
<dbReference type="Pfam" id="PF05168">
    <property type="entry name" value="HEPN"/>
    <property type="match status" value="1"/>
</dbReference>
<reference evidence="3" key="1">
    <citation type="journal article" date="2021" name="PeerJ">
        <title>Extensive microbial diversity within the chicken gut microbiome revealed by metagenomics and culture.</title>
        <authorList>
            <person name="Gilroy R."/>
            <person name="Ravi A."/>
            <person name="Getino M."/>
            <person name="Pursley I."/>
            <person name="Horton D.L."/>
            <person name="Alikhan N.F."/>
            <person name="Baker D."/>
            <person name="Gharbi K."/>
            <person name="Hall N."/>
            <person name="Watson M."/>
            <person name="Adriaenssens E.M."/>
            <person name="Foster-Nyarko E."/>
            <person name="Jarju S."/>
            <person name="Secka A."/>
            <person name="Antonio M."/>
            <person name="Oren A."/>
            <person name="Chaudhuri R.R."/>
            <person name="La Ragione R."/>
            <person name="Hildebrand F."/>
            <person name="Pallen M.J."/>
        </authorList>
    </citation>
    <scope>NUCLEOTIDE SEQUENCE</scope>
    <source>
        <strain evidence="3">CHK195-9823</strain>
    </source>
</reference>
<evidence type="ECO:0000256" key="1">
    <source>
        <dbReference type="ARBA" id="ARBA00038248"/>
    </source>
</evidence>
<dbReference type="InterPro" id="IPR052226">
    <property type="entry name" value="UPF0332_toxin"/>
</dbReference>
<feature type="domain" description="HEPN" evidence="2">
    <location>
        <begin position="12"/>
        <end position="124"/>
    </location>
</feature>
<sequence>MEGSLKDLSQYRFSCAKENLEAAKVLLQAGQFKSSVNRSYYAVFHGLRAVTALDKFDSSKHSGVIAYFNHTYVKEGIFDKSISKLVDTCYRLREKADYQDFFIVSREMAQEQLEKAEKILRMLEPYLNQKWETL</sequence>
<name>A0A9D1TF22_9FIRM</name>
<dbReference type="PANTHER" id="PTHR36565:SF1">
    <property type="entry name" value="UPF0332 PROTEIN TM_1000"/>
    <property type="match status" value="1"/>
</dbReference>
<gene>
    <name evidence="3" type="ORF">H9747_05745</name>
</gene>
<proteinExistence type="inferred from homology"/>
<dbReference type="Proteomes" id="UP000886814">
    <property type="component" value="Unassembled WGS sequence"/>
</dbReference>
<dbReference type="EMBL" id="DXIQ01000034">
    <property type="protein sequence ID" value="HIV38490.1"/>
    <property type="molecule type" value="Genomic_DNA"/>
</dbReference>
<reference evidence="3" key="2">
    <citation type="submission" date="2021-04" db="EMBL/GenBank/DDBJ databases">
        <authorList>
            <person name="Gilroy R."/>
        </authorList>
    </citation>
    <scope>NUCLEOTIDE SEQUENCE</scope>
    <source>
        <strain evidence="3">CHK195-9823</strain>
    </source>
</reference>
<comment type="similarity">
    <text evidence="1">Belongs to the UPF0332 family.</text>
</comment>